<reference evidence="2" key="1">
    <citation type="submission" date="2020-09" db="EMBL/GenBank/DDBJ databases">
        <title>Comparative genome analyses of four rice-infecting Rhizoctonia solani isolates reveal extensive enrichment of homogalacturonan modification genes.</title>
        <authorList>
            <person name="Lee D.-Y."/>
            <person name="Jeon J."/>
            <person name="Kim K.-T."/>
            <person name="Cheong K."/>
            <person name="Song H."/>
            <person name="Choi G."/>
            <person name="Ko J."/>
            <person name="Opiyo S.O."/>
            <person name="Zuo S."/>
            <person name="Madhav S."/>
            <person name="Lee Y.-H."/>
            <person name="Wang G.-L."/>
        </authorList>
    </citation>
    <scope>NUCLEOTIDE SEQUENCE</scope>
    <source>
        <strain evidence="2">AG1-IA B2</strain>
    </source>
</reference>
<feature type="compositionally biased region" description="Polar residues" evidence="1">
    <location>
        <begin position="36"/>
        <end position="45"/>
    </location>
</feature>
<comment type="caution">
    <text evidence="2">The sequence shown here is derived from an EMBL/GenBank/DDBJ whole genome shotgun (WGS) entry which is preliminary data.</text>
</comment>
<feature type="compositionally biased region" description="Polar residues" evidence="1">
    <location>
        <begin position="258"/>
        <end position="270"/>
    </location>
</feature>
<name>A0A8H7I6Y9_9AGAM</name>
<dbReference type="EMBL" id="JACYCF010000015">
    <property type="protein sequence ID" value="KAF8752562.1"/>
    <property type="molecule type" value="Genomic_DNA"/>
</dbReference>
<feature type="region of interest" description="Disordered" evidence="1">
    <location>
        <begin position="242"/>
        <end position="279"/>
    </location>
</feature>
<accession>A0A8H7I6Y9</accession>
<proteinExistence type="predicted"/>
<dbReference type="AlphaFoldDB" id="A0A8H7I6Y9"/>
<sequence>MIIKHASRRLEDKQPGAINSRNNKRIFKERLPQVVPQGQSNSKTKVTPAPRPLFSKPKAKRRIEDSEDKGELPSALALCSTVLQLVEPKLSKMVPKTSNLLVLRQKEAELEVSTNTRKRARMQYAASLGNFCNNDPTLPSNPSAKARAKARAKAMAKAAAEAEFKLDLDSDLSLELNTRDSMELAYPPASSTFTSSIPPRSAGCKEIHTHIGSPTATSPAPLSNKNLLSTLSDELAAKTALQAKANASSQRPPKKQLHTTMQGTQLSTAKGTKRGRQAKQEMIDAANALLE</sequence>
<feature type="region of interest" description="Disordered" evidence="1">
    <location>
        <begin position="1"/>
        <end position="70"/>
    </location>
</feature>
<evidence type="ECO:0000256" key="1">
    <source>
        <dbReference type="SAM" id="MobiDB-lite"/>
    </source>
</evidence>
<gene>
    <name evidence="2" type="ORF">RHS01_07647</name>
</gene>
<protein>
    <submittedName>
        <fullName evidence="2">Uncharacterized protein</fullName>
    </submittedName>
</protein>
<evidence type="ECO:0000313" key="2">
    <source>
        <dbReference type="EMBL" id="KAF8752562.1"/>
    </source>
</evidence>
<evidence type="ECO:0000313" key="3">
    <source>
        <dbReference type="Proteomes" id="UP000614334"/>
    </source>
</evidence>
<dbReference type="Proteomes" id="UP000614334">
    <property type="component" value="Unassembled WGS sequence"/>
</dbReference>
<organism evidence="2 3">
    <name type="scientific">Rhizoctonia solani</name>
    <dbReference type="NCBI Taxonomy" id="456999"/>
    <lineage>
        <taxon>Eukaryota</taxon>
        <taxon>Fungi</taxon>
        <taxon>Dikarya</taxon>
        <taxon>Basidiomycota</taxon>
        <taxon>Agaricomycotina</taxon>
        <taxon>Agaricomycetes</taxon>
        <taxon>Cantharellales</taxon>
        <taxon>Ceratobasidiaceae</taxon>
        <taxon>Rhizoctonia</taxon>
    </lineage>
</organism>